<keyword evidence="2" id="KW-1003">Cell membrane</keyword>
<feature type="transmembrane region" description="Helical" evidence="9">
    <location>
        <begin position="447"/>
        <end position="464"/>
    </location>
</feature>
<feature type="transmembrane region" description="Helical" evidence="9">
    <location>
        <begin position="7"/>
        <end position="31"/>
    </location>
</feature>
<dbReference type="EMBL" id="AP024169">
    <property type="protein sequence ID" value="BCN29943.1"/>
    <property type="molecule type" value="Genomic_DNA"/>
</dbReference>
<dbReference type="PANTHER" id="PTHR33908:SF11">
    <property type="entry name" value="MEMBRANE PROTEIN"/>
    <property type="match status" value="1"/>
</dbReference>
<feature type="transmembrane region" description="Helical" evidence="9">
    <location>
        <begin position="81"/>
        <end position="101"/>
    </location>
</feature>
<feature type="transmembrane region" description="Helical" evidence="9">
    <location>
        <begin position="496"/>
        <end position="516"/>
    </location>
</feature>
<evidence type="ECO:0000256" key="1">
    <source>
        <dbReference type="ARBA" id="ARBA00004651"/>
    </source>
</evidence>
<keyword evidence="7 9" id="KW-0472">Membrane</keyword>
<evidence type="ECO:0000256" key="9">
    <source>
        <dbReference type="SAM" id="Phobius"/>
    </source>
</evidence>
<evidence type="ECO:0000256" key="4">
    <source>
        <dbReference type="ARBA" id="ARBA00022679"/>
    </source>
</evidence>
<evidence type="ECO:0000256" key="7">
    <source>
        <dbReference type="ARBA" id="ARBA00023136"/>
    </source>
</evidence>
<reference evidence="10 11" key="1">
    <citation type="submission" date="2020-11" db="EMBL/GenBank/DDBJ databases">
        <title>Draft genome sequencing of a Lachnospiraceae strain isolated from anoxic soil subjected to BSD treatment.</title>
        <authorList>
            <person name="Uek A."/>
            <person name="Tonouchi A."/>
        </authorList>
    </citation>
    <scope>NUCLEOTIDE SEQUENCE [LARGE SCALE GENOMIC DNA]</scope>
    <source>
        <strain evidence="10 11">TB5</strain>
    </source>
</reference>
<keyword evidence="3" id="KW-0328">Glycosyltransferase</keyword>
<feature type="transmembrane region" description="Helical" evidence="9">
    <location>
        <begin position="246"/>
        <end position="265"/>
    </location>
</feature>
<evidence type="ECO:0000256" key="2">
    <source>
        <dbReference type="ARBA" id="ARBA00022475"/>
    </source>
</evidence>
<name>A0A7R7IBS4_9FIRM</name>
<feature type="transmembrane region" description="Helical" evidence="9">
    <location>
        <begin position="309"/>
        <end position="327"/>
    </location>
</feature>
<organism evidence="10 11">
    <name type="scientific">Anaeromicropila herbilytica</name>
    <dbReference type="NCBI Taxonomy" id="2785025"/>
    <lineage>
        <taxon>Bacteria</taxon>
        <taxon>Bacillati</taxon>
        <taxon>Bacillota</taxon>
        <taxon>Clostridia</taxon>
        <taxon>Lachnospirales</taxon>
        <taxon>Lachnospiraceae</taxon>
        <taxon>Anaeromicropila</taxon>
    </lineage>
</organism>
<protein>
    <recommendedName>
        <fullName evidence="12">Glycosyltransferase RgtA/B/C/D-like domain-containing protein</fullName>
    </recommendedName>
</protein>
<evidence type="ECO:0000313" key="10">
    <source>
        <dbReference type="EMBL" id="BCN29943.1"/>
    </source>
</evidence>
<sequence>MQLKRNWFNNFCISLAIIGLLYVMICGFTFLGGDKEYPDLLKGVLIFTLLGVWIGIKLLGNLAERLHLSMIFSENKNWVRIIQIVIVVVILVIAAAIRIIIIQKIPMKPESDYKTYYEIAKLLKSGDILEKGKGYCNYIALFPHVMGYSYILKKAFEWFGTSVIVGQYVNVFFSVGTVYLMYRIARLIKGRIAGMVALVLCAFWPSQILYITMLSAEYAFTFFFYLCILLFLTSMKDEDMNQKQPLKVVLSHVLLGVLIALTAAIRPMALILLIAIILCIFPQKMKLANLPRNDLPLLLRLIEKGWRRCILILIPYIIISNVITSNIELTVDKTLPSSAESFGYNLLVGLNIKSVGGWNEQDANLLENTMEKTNSASKAHIACRNIALKRLTSNPKGIFNLFIAKYELLWGNDDYGSTWNLTFLNEQKHLTKAKSDFLYEIRDYNNILYIMTVFFALVALLYLLKKEKEESYAILLILIYIGTVGMHLFVESQNRYHYFVLQIFIVLAGMGVEWIIEDAKQTVGNVLCERELALTLEDEGQNEIEELEAEKLRIQELVKKEMSHSFDMTEALKNGHVVMTVSEVYGKDNNEVFDEKDKEEEVI</sequence>
<dbReference type="GO" id="GO:0005886">
    <property type="term" value="C:plasma membrane"/>
    <property type="evidence" value="ECO:0007669"/>
    <property type="project" value="UniProtKB-SubCell"/>
</dbReference>
<keyword evidence="4" id="KW-0808">Transferase</keyword>
<dbReference type="Proteomes" id="UP000595897">
    <property type="component" value="Chromosome"/>
</dbReference>
<feature type="transmembrane region" description="Helical" evidence="9">
    <location>
        <begin position="158"/>
        <end position="180"/>
    </location>
</feature>
<evidence type="ECO:0000313" key="11">
    <source>
        <dbReference type="Proteomes" id="UP000595897"/>
    </source>
</evidence>
<feature type="transmembrane region" description="Helical" evidence="9">
    <location>
        <begin position="43"/>
        <end position="60"/>
    </location>
</feature>
<feature type="coiled-coil region" evidence="8">
    <location>
        <begin position="530"/>
        <end position="564"/>
    </location>
</feature>
<evidence type="ECO:0008006" key="12">
    <source>
        <dbReference type="Google" id="ProtNLM"/>
    </source>
</evidence>
<keyword evidence="6 9" id="KW-1133">Transmembrane helix</keyword>
<dbReference type="AlphaFoldDB" id="A0A7R7IBS4"/>
<feature type="transmembrane region" description="Helical" evidence="9">
    <location>
        <begin position="471"/>
        <end position="490"/>
    </location>
</feature>
<feature type="transmembrane region" description="Helical" evidence="9">
    <location>
        <begin position="218"/>
        <end position="234"/>
    </location>
</feature>
<dbReference type="RefSeq" id="WP_271715197.1">
    <property type="nucleotide sequence ID" value="NZ_AP024169.1"/>
</dbReference>
<evidence type="ECO:0000256" key="3">
    <source>
        <dbReference type="ARBA" id="ARBA00022676"/>
    </source>
</evidence>
<gene>
    <name evidence="10" type="ORF">bsdtb5_12380</name>
</gene>
<keyword evidence="8" id="KW-0175">Coiled coil</keyword>
<proteinExistence type="predicted"/>
<evidence type="ECO:0000256" key="5">
    <source>
        <dbReference type="ARBA" id="ARBA00022692"/>
    </source>
</evidence>
<dbReference type="GO" id="GO:0016763">
    <property type="term" value="F:pentosyltransferase activity"/>
    <property type="evidence" value="ECO:0007669"/>
    <property type="project" value="TreeGrafter"/>
</dbReference>
<dbReference type="InterPro" id="IPR050297">
    <property type="entry name" value="LipidA_mod_glycosyltrf_83"/>
</dbReference>
<feature type="transmembrane region" description="Helical" evidence="9">
    <location>
        <begin position="192"/>
        <end position="212"/>
    </location>
</feature>
<dbReference type="KEGG" id="ahb:bsdtb5_12380"/>
<dbReference type="PANTHER" id="PTHR33908">
    <property type="entry name" value="MANNOSYLTRANSFERASE YKCB-RELATED"/>
    <property type="match status" value="1"/>
</dbReference>
<keyword evidence="11" id="KW-1185">Reference proteome</keyword>
<dbReference type="GO" id="GO:0009103">
    <property type="term" value="P:lipopolysaccharide biosynthetic process"/>
    <property type="evidence" value="ECO:0007669"/>
    <property type="project" value="UniProtKB-ARBA"/>
</dbReference>
<evidence type="ECO:0000256" key="6">
    <source>
        <dbReference type="ARBA" id="ARBA00022989"/>
    </source>
</evidence>
<keyword evidence="5 9" id="KW-0812">Transmembrane</keyword>
<evidence type="ECO:0000256" key="8">
    <source>
        <dbReference type="SAM" id="Coils"/>
    </source>
</evidence>
<feature type="transmembrane region" description="Helical" evidence="9">
    <location>
        <begin position="271"/>
        <end position="288"/>
    </location>
</feature>
<comment type="subcellular location">
    <subcellularLocation>
        <location evidence="1">Cell membrane</location>
        <topology evidence="1">Multi-pass membrane protein</topology>
    </subcellularLocation>
</comment>
<accession>A0A7R7IBS4</accession>